<comment type="subcellular location">
    <subcellularLocation>
        <location evidence="2 15 16">Cytoplasm</location>
    </subcellularLocation>
</comment>
<evidence type="ECO:0000256" key="7">
    <source>
        <dbReference type="ARBA" id="ARBA00022490"/>
    </source>
</evidence>
<evidence type="ECO:0000256" key="5">
    <source>
        <dbReference type="ARBA" id="ARBA00012807"/>
    </source>
</evidence>
<dbReference type="NCBIfam" id="TIGR00088">
    <property type="entry name" value="trmD"/>
    <property type="match status" value="1"/>
</dbReference>
<dbReference type="GO" id="GO:0032259">
    <property type="term" value="P:methylation"/>
    <property type="evidence" value="ECO:0007669"/>
    <property type="project" value="UniProtKB-KW"/>
</dbReference>
<dbReference type="InterPro" id="IPR029028">
    <property type="entry name" value="Alpha/beta_knot_MTases"/>
</dbReference>
<dbReference type="InterPro" id="IPR023148">
    <property type="entry name" value="tRNA_m1G_MeTrfase_C_sf"/>
</dbReference>
<comment type="function">
    <text evidence="1 15 16">Specifically methylates guanosine-37 in various tRNAs.</text>
</comment>
<evidence type="ECO:0000256" key="4">
    <source>
        <dbReference type="ARBA" id="ARBA00011738"/>
    </source>
</evidence>
<keyword evidence="11 15" id="KW-0819">tRNA processing</keyword>
<dbReference type="GO" id="GO:0052906">
    <property type="term" value="F:tRNA (guanine(37)-N1)-methyltransferase activity"/>
    <property type="evidence" value="ECO:0007669"/>
    <property type="project" value="UniProtKB-EC"/>
</dbReference>
<evidence type="ECO:0000256" key="10">
    <source>
        <dbReference type="ARBA" id="ARBA00022691"/>
    </source>
</evidence>
<keyword evidence="9 15" id="KW-0808">Transferase</keyword>
<evidence type="ECO:0000256" key="3">
    <source>
        <dbReference type="ARBA" id="ARBA00007630"/>
    </source>
</evidence>
<dbReference type="InterPro" id="IPR016009">
    <property type="entry name" value="tRNA_MeTrfase_TRMD/TRM10"/>
</dbReference>
<dbReference type="Proteomes" id="UP000663570">
    <property type="component" value="Chromosome"/>
</dbReference>
<dbReference type="PANTHER" id="PTHR46417">
    <property type="entry name" value="TRNA (GUANINE-N(1)-)-METHYLTRANSFERASE"/>
    <property type="match status" value="1"/>
</dbReference>
<evidence type="ECO:0000256" key="16">
    <source>
        <dbReference type="RuleBase" id="RU003464"/>
    </source>
</evidence>
<name>A0ABX7MB31_9RHOO</name>
<evidence type="ECO:0000256" key="8">
    <source>
        <dbReference type="ARBA" id="ARBA00022603"/>
    </source>
</evidence>
<keyword evidence="7 15" id="KW-0963">Cytoplasm</keyword>
<evidence type="ECO:0000313" key="19">
    <source>
        <dbReference type="Proteomes" id="UP000663570"/>
    </source>
</evidence>
<dbReference type="EC" id="2.1.1.228" evidence="5 15"/>
<comment type="catalytic activity">
    <reaction evidence="14 15 16">
        <text>guanosine(37) in tRNA + S-adenosyl-L-methionine = N(1)-methylguanosine(37) in tRNA + S-adenosyl-L-homocysteine + H(+)</text>
        <dbReference type="Rhea" id="RHEA:36899"/>
        <dbReference type="Rhea" id="RHEA-COMP:10145"/>
        <dbReference type="Rhea" id="RHEA-COMP:10147"/>
        <dbReference type="ChEBI" id="CHEBI:15378"/>
        <dbReference type="ChEBI" id="CHEBI:57856"/>
        <dbReference type="ChEBI" id="CHEBI:59789"/>
        <dbReference type="ChEBI" id="CHEBI:73542"/>
        <dbReference type="ChEBI" id="CHEBI:74269"/>
        <dbReference type="EC" id="2.1.1.228"/>
    </reaction>
</comment>
<dbReference type="Gene3D" id="1.10.1270.20">
    <property type="entry name" value="tRNA(m1g37)methyltransferase, domain 2"/>
    <property type="match status" value="1"/>
</dbReference>
<evidence type="ECO:0000256" key="15">
    <source>
        <dbReference type="HAMAP-Rule" id="MF_00605"/>
    </source>
</evidence>
<evidence type="ECO:0000256" key="6">
    <source>
        <dbReference type="ARBA" id="ARBA00014679"/>
    </source>
</evidence>
<keyword evidence="8 15" id="KW-0489">Methyltransferase</keyword>
<keyword evidence="19" id="KW-1185">Reference proteome</keyword>
<dbReference type="InterPro" id="IPR002649">
    <property type="entry name" value="tRNA_m1G_MeTrfase_TrmD"/>
</dbReference>
<evidence type="ECO:0000256" key="9">
    <source>
        <dbReference type="ARBA" id="ARBA00022679"/>
    </source>
</evidence>
<evidence type="ECO:0000256" key="2">
    <source>
        <dbReference type="ARBA" id="ARBA00004496"/>
    </source>
</evidence>
<dbReference type="Gene3D" id="3.40.1280.10">
    <property type="match status" value="1"/>
</dbReference>
<evidence type="ECO:0000256" key="12">
    <source>
        <dbReference type="ARBA" id="ARBA00029736"/>
    </source>
</evidence>
<comment type="similarity">
    <text evidence="3 15 16">Belongs to the RNA methyltransferase TrmD family.</text>
</comment>
<sequence length="274" mass="30460">MGSRLVISTAQRPRHYGVVTLFPEMFSALTGSGITRRAIDRGLWQLDCWNPRDYAFDNHRTVDDRPYGGGPGMVMLGDPLQAAIEAAKSAQCERVGRAGKVVYLSPQGRTLNHDLVRELVDEDALVLLCGRYEGVDQRLIDRHVDLEVSIGDFVVSGGELPAMLLIDALVRHLPGALNDAASAVEDSFVDGLLDCPHYTRPEMWQDDPVPEVLLSGDHARIRRWRLKQALGRTAERRPDLLQARSLSKEEVRLLAEYRQEQAEAPKTGNGNVSE</sequence>
<feature type="binding site" evidence="15">
    <location>
        <position position="130"/>
    </location>
    <ligand>
        <name>S-adenosyl-L-methionine</name>
        <dbReference type="ChEBI" id="CHEBI:59789"/>
    </ligand>
</feature>
<dbReference type="HAMAP" id="MF_00605">
    <property type="entry name" value="TrmD"/>
    <property type="match status" value="1"/>
</dbReference>
<feature type="binding site" evidence="15">
    <location>
        <begin position="150"/>
        <end position="155"/>
    </location>
    <ligand>
        <name>S-adenosyl-L-methionine</name>
        <dbReference type="ChEBI" id="CHEBI:59789"/>
    </ligand>
</feature>
<evidence type="ECO:0000259" key="17">
    <source>
        <dbReference type="Pfam" id="PF01746"/>
    </source>
</evidence>
<evidence type="ECO:0000256" key="13">
    <source>
        <dbReference type="ARBA" id="ARBA00033392"/>
    </source>
</evidence>
<dbReference type="PIRSF" id="PIRSF000386">
    <property type="entry name" value="tRNA_mtase"/>
    <property type="match status" value="1"/>
</dbReference>
<dbReference type="InterPro" id="IPR029026">
    <property type="entry name" value="tRNA_m1G_MTases_N"/>
</dbReference>
<evidence type="ECO:0000313" key="18">
    <source>
        <dbReference type="EMBL" id="QSI78348.1"/>
    </source>
</evidence>
<dbReference type="SUPFAM" id="SSF75217">
    <property type="entry name" value="alpha/beta knot"/>
    <property type="match status" value="1"/>
</dbReference>
<evidence type="ECO:0000256" key="11">
    <source>
        <dbReference type="ARBA" id="ARBA00022694"/>
    </source>
</evidence>
<dbReference type="NCBIfam" id="NF000648">
    <property type="entry name" value="PRK00026.1"/>
    <property type="match status" value="1"/>
</dbReference>
<reference evidence="18 19" key="1">
    <citation type="submission" date="2021-02" db="EMBL/GenBank/DDBJ databases">
        <title>Niveibacterium changnyeongensis HC41.</title>
        <authorList>
            <person name="Kang M."/>
        </authorList>
    </citation>
    <scope>NUCLEOTIDE SEQUENCE [LARGE SCALE GENOMIC DNA]</scope>
    <source>
        <strain evidence="18 19">HC41</strain>
    </source>
</reference>
<organism evidence="18 19">
    <name type="scientific">Niveibacterium microcysteis</name>
    <dbReference type="NCBI Taxonomy" id="2811415"/>
    <lineage>
        <taxon>Bacteria</taxon>
        <taxon>Pseudomonadati</taxon>
        <taxon>Pseudomonadota</taxon>
        <taxon>Betaproteobacteria</taxon>
        <taxon>Rhodocyclales</taxon>
        <taxon>Rhodocyclaceae</taxon>
        <taxon>Niveibacterium</taxon>
    </lineage>
</organism>
<evidence type="ECO:0000256" key="1">
    <source>
        <dbReference type="ARBA" id="ARBA00002634"/>
    </source>
</evidence>
<keyword evidence="10 15" id="KW-0949">S-adenosyl-L-methionine</keyword>
<evidence type="ECO:0000256" key="14">
    <source>
        <dbReference type="ARBA" id="ARBA00047783"/>
    </source>
</evidence>
<proteinExistence type="inferred from homology"/>
<dbReference type="PANTHER" id="PTHR46417:SF1">
    <property type="entry name" value="TRNA (GUANINE-N(1)-)-METHYLTRANSFERASE"/>
    <property type="match status" value="1"/>
</dbReference>
<comment type="subunit">
    <text evidence="4 15 16">Homodimer.</text>
</comment>
<protein>
    <recommendedName>
        <fullName evidence="6 15">tRNA (guanine-N(1)-)-methyltransferase</fullName>
        <ecNumber evidence="5 15">2.1.1.228</ecNumber>
    </recommendedName>
    <alternativeName>
        <fullName evidence="12 15">M1G-methyltransferase</fullName>
    </alternativeName>
    <alternativeName>
        <fullName evidence="13 15">tRNA [GM37] methyltransferase</fullName>
    </alternativeName>
</protein>
<dbReference type="EMBL" id="CP071060">
    <property type="protein sequence ID" value="QSI78348.1"/>
    <property type="molecule type" value="Genomic_DNA"/>
</dbReference>
<accession>A0ABX7MB31</accession>
<dbReference type="RefSeq" id="WP_206255686.1">
    <property type="nucleotide sequence ID" value="NZ_CP071060.1"/>
</dbReference>
<feature type="domain" description="tRNA methyltransferase TRMD/TRM10-type" evidence="17">
    <location>
        <begin position="17"/>
        <end position="242"/>
    </location>
</feature>
<gene>
    <name evidence="15 18" type="primary">trmD</name>
    <name evidence="18" type="ORF">JY500_06895</name>
</gene>
<dbReference type="Pfam" id="PF01746">
    <property type="entry name" value="tRNA_m1G_MT"/>
    <property type="match status" value="1"/>
</dbReference>
<dbReference type="CDD" id="cd18080">
    <property type="entry name" value="TrmD-like"/>
    <property type="match status" value="1"/>
</dbReference>